<organism evidence="2 3">
    <name type="scientific">Trypanosoma theileri</name>
    <dbReference type="NCBI Taxonomy" id="67003"/>
    <lineage>
        <taxon>Eukaryota</taxon>
        <taxon>Discoba</taxon>
        <taxon>Euglenozoa</taxon>
        <taxon>Kinetoplastea</taxon>
        <taxon>Metakinetoplastina</taxon>
        <taxon>Trypanosomatida</taxon>
        <taxon>Trypanosomatidae</taxon>
        <taxon>Trypanosoma</taxon>
    </lineage>
</organism>
<evidence type="ECO:0000313" key="3">
    <source>
        <dbReference type="Proteomes" id="UP000192257"/>
    </source>
</evidence>
<comment type="caution">
    <text evidence="2">The sequence shown here is derived from an EMBL/GenBank/DDBJ whole genome shotgun (WGS) entry which is preliminary data.</text>
</comment>
<dbReference type="VEuPathDB" id="TriTrypDB:TM35_000222010"/>
<dbReference type="AlphaFoldDB" id="A0A1X0NRS6"/>
<protein>
    <submittedName>
        <fullName evidence="2">Uncharacterized protein</fullName>
    </submittedName>
</protein>
<feature type="transmembrane region" description="Helical" evidence="1">
    <location>
        <begin position="87"/>
        <end position="105"/>
    </location>
</feature>
<dbReference type="OrthoDB" id="270160at2759"/>
<feature type="transmembrane region" description="Helical" evidence="1">
    <location>
        <begin position="6"/>
        <end position="26"/>
    </location>
</feature>
<dbReference type="RefSeq" id="XP_028881468.1">
    <property type="nucleotide sequence ID" value="XM_029027248.1"/>
</dbReference>
<keyword evidence="1" id="KW-1133">Transmembrane helix</keyword>
<keyword evidence="1" id="KW-0472">Membrane</keyword>
<evidence type="ECO:0000256" key="1">
    <source>
        <dbReference type="SAM" id="Phobius"/>
    </source>
</evidence>
<proteinExistence type="predicted"/>
<dbReference type="GeneID" id="39987028"/>
<feature type="transmembrane region" description="Helical" evidence="1">
    <location>
        <begin position="33"/>
        <end position="51"/>
    </location>
</feature>
<evidence type="ECO:0000313" key="2">
    <source>
        <dbReference type="EMBL" id="ORC87402.1"/>
    </source>
</evidence>
<dbReference type="Proteomes" id="UP000192257">
    <property type="component" value="Unassembled WGS sequence"/>
</dbReference>
<dbReference type="EMBL" id="NBCO01000022">
    <property type="protein sequence ID" value="ORC87402.1"/>
    <property type="molecule type" value="Genomic_DNA"/>
</dbReference>
<gene>
    <name evidence="2" type="ORF">TM35_000222010</name>
</gene>
<keyword evidence="1" id="KW-0812">Transmembrane</keyword>
<reference evidence="2 3" key="1">
    <citation type="submission" date="2017-03" db="EMBL/GenBank/DDBJ databases">
        <title>An alternative strategy for trypanosome survival in the mammalian bloodstream revealed through genome and transcriptome analysis of the ubiquitous bovine parasite Trypanosoma (Megatrypanum) theileri.</title>
        <authorList>
            <person name="Kelly S."/>
            <person name="Ivens A."/>
            <person name="Mott A."/>
            <person name="O'Neill E."/>
            <person name="Emms D."/>
            <person name="Macleod O."/>
            <person name="Voorheis P."/>
            <person name="Matthews J."/>
            <person name="Matthews K."/>
            <person name="Carrington M."/>
        </authorList>
    </citation>
    <scope>NUCLEOTIDE SEQUENCE [LARGE SCALE GENOMIC DNA]</scope>
    <source>
        <strain evidence="2">Edinburgh</strain>
    </source>
</reference>
<sequence>MYFIPFVYQVSLFSALNAIGSVQAWYLTQRRMMLFTGAFNTTVGAVAAYSYKFDATLSNAYASIAAICASAQFVLHGLRTKALLQPTALVGLYYAWCFSLLMFGVSRGRWAYALRDD</sequence>
<keyword evidence="3" id="KW-1185">Reference proteome</keyword>
<name>A0A1X0NRS6_9TRYP</name>
<accession>A0A1X0NRS6</accession>